<feature type="transmembrane region" description="Helical" evidence="1">
    <location>
        <begin position="20"/>
        <end position="45"/>
    </location>
</feature>
<keyword evidence="1" id="KW-0812">Transmembrane</keyword>
<protein>
    <submittedName>
        <fullName evidence="2">Membrane protein</fullName>
    </submittedName>
</protein>
<organism evidence="2 3">
    <name type="scientific">Lysinibacillus contaminans</name>
    <dbReference type="NCBI Taxonomy" id="1293441"/>
    <lineage>
        <taxon>Bacteria</taxon>
        <taxon>Bacillati</taxon>
        <taxon>Bacillota</taxon>
        <taxon>Bacilli</taxon>
        <taxon>Bacillales</taxon>
        <taxon>Bacillaceae</taxon>
        <taxon>Lysinibacillus</taxon>
    </lineage>
</organism>
<sequence>MSYDTYYSEFDEIMNDPIIAGLFLMIIFAGLIFAIIAYLITALIYFKTSKTNGFSDVAYIAWIPLLNVYSLFLLSANSDDNATSRALAKRNTLIYLGLFIVSLFPLIGFIASLIMAGFILYYSYRLMYRWSGETGKAVLYVILSIITGGLFFAIYGLMRMNQPFKA</sequence>
<comment type="caution">
    <text evidence="2">The sequence shown here is derived from an EMBL/GenBank/DDBJ whole genome shotgun (WGS) entry which is preliminary data.</text>
</comment>
<gene>
    <name evidence="2" type="ORF">AEA09_10660</name>
</gene>
<evidence type="ECO:0000313" key="2">
    <source>
        <dbReference type="EMBL" id="KOS68962.1"/>
    </source>
</evidence>
<evidence type="ECO:0000313" key="3">
    <source>
        <dbReference type="Proteomes" id="UP000050668"/>
    </source>
</evidence>
<evidence type="ECO:0000256" key="1">
    <source>
        <dbReference type="SAM" id="Phobius"/>
    </source>
</evidence>
<feature type="transmembrane region" description="Helical" evidence="1">
    <location>
        <begin position="94"/>
        <end position="122"/>
    </location>
</feature>
<keyword evidence="1" id="KW-0472">Membrane</keyword>
<name>A0ABR5K204_9BACI</name>
<feature type="transmembrane region" description="Helical" evidence="1">
    <location>
        <begin position="57"/>
        <end position="74"/>
    </location>
</feature>
<keyword evidence="1" id="KW-1133">Transmembrane helix</keyword>
<reference evidence="3" key="1">
    <citation type="submission" date="2015-07" db="EMBL/GenBank/DDBJ databases">
        <title>Fjat-14205 dsm 2895.</title>
        <authorList>
            <person name="Liu B."/>
            <person name="Wang J."/>
            <person name="Zhu Y."/>
            <person name="Liu G."/>
            <person name="Chen Q."/>
            <person name="Chen Z."/>
            <person name="Lan J."/>
            <person name="Che J."/>
            <person name="Ge C."/>
            <person name="Shi H."/>
            <person name="Pan Z."/>
            <person name="Liu X."/>
        </authorList>
    </citation>
    <scope>NUCLEOTIDE SEQUENCE [LARGE SCALE GENOMIC DNA]</scope>
    <source>
        <strain evidence="3">DSM 25560</strain>
    </source>
</reference>
<feature type="transmembrane region" description="Helical" evidence="1">
    <location>
        <begin position="137"/>
        <end position="158"/>
    </location>
</feature>
<accession>A0ABR5K204</accession>
<dbReference type="EMBL" id="LGRV01000003">
    <property type="protein sequence ID" value="KOS68962.1"/>
    <property type="molecule type" value="Genomic_DNA"/>
</dbReference>
<dbReference type="RefSeq" id="WP_053583815.1">
    <property type="nucleotide sequence ID" value="NZ_LGRV01000003.1"/>
</dbReference>
<proteinExistence type="predicted"/>
<keyword evidence="3" id="KW-1185">Reference proteome</keyword>
<dbReference type="Proteomes" id="UP000050668">
    <property type="component" value="Unassembled WGS sequence"/>
</dbReference>